<gene>
    <name evidence="2" type="ORF">PQ472_09980</name>
</gene>
<name>A0ABY7X103_9LACO</name>
<evidence type="ECO:0000313" key="3">
    <source>
        <dbReference type="Proteomes" id="UP001220377"/>
    </source>
</evidence>
<dbReference type="Pfam" id="PF16935">
    <property type="entry name" value="Hol_Tox"/>
    <property type="match status" value="1"/>
</dbReference>
<keyword evidence="1" id="KW-1133">Transmembrane helix</keyword>
<sequence length="27" mass="3101">MSVYQTLSLMIAFAVLIVEIMKNDNKK</sequence>
<protein>
    <submittedName>
        <fullName evidence="2">Holin-like toxin</fullName>
    </submittedName>
</protein>
<proteinExistence type="predicted"/>
<dbReference type="Proteomes" id="UP001220377">
    <property type="component" value="Chromosome"/>
</dbReference>
<evidence type="ECO:0000313" key="2">
    <source>
        <dbReference type="EMBL" id="WDF83845.1"/>
    </source>
</evidence>
<reference evidence="2 3" key="1">
    <citation type="submission" date="2023-02" db="EMBL/GenBank/DDBJ databases">
        <title>Genome sequence of Lacticaseibacillus sp. KACC 23028.</title>
        <authorList>
            <person name="Kim S."/>
            <person name="Heo J."/>
            <person name="Kwon S.-W."/>
        </authorList>
    </citation>
    <scope>NUCLEOTIDE SEQUENCE [LARGE SCALE GENOMIC DNA]</scope>
    <source>
        <strain evidence="2 3">KACC 23028</strain>
    </source>
</reference>
<dbReference type="InterPro" id="IPR031616">
    <property type="entry name" value="BsrE-like"/>
</dbReference>
<organism evidence="2 3">
    <name type="scientific">Lacticaseibacillus pabuli</name>
    <dbReference type="NCBI Taxonomy" id="3025672"/>
    <lineage>
        <taxon>Bacteria</taxon>
        <taxon>Bacillati</taxon>
        <taxon>Bacillota</taxon>
        <taxon>Bacilli</taxon>
        <taxon>Lactobacillales</taxon>
        <taxon>Lactobacillaceae</taxon>
        <taxon>Lacticaseibacillus</taxon>
    </lineage>
</organism>
<dbReference type="RefSeq" id="WP_225420736.1">
    <property type="nucleotide sequence ID" value="NZ_CP117884.1"/>
</dbReference>
<dbReference type="EMBL" id="CP117884">
    <property type="protein sequence ID" value="WDF83845.1"/>
    <property type="molecule type" value="Genomic_DNA"/>
</dbReference>
<accession>A0ABY7X103</accession>
<keyword evidence="1" id="KW-0472">Membrane</keyword>
<keyword evidence="1" id="KW-0812">Transmembrane</keyword>
<evidence type="ECO:0000256" key="1">
    <source>
        <dbReference type="SAM" id="Phobius"/>
    </source>
</evidence>
<feature type="transmembrane region" description="Helical" evidence="1">
    <location>
        <begin position="6"/>
        <end position="21"/>
    </location>
</feature>
<keyword evidence="3" id="KW-1185">Reference proteome</keyword>